<dbReference type="EMBL" id="OU963864">
    <property type="protein sequence ID" value="CAH0769797.1"/>
    <property type="molecule type" value="Genomic_DNA"/>
</dbReference>
<dbReference type="PANTHER" id="PTHR13430">
    <property type="match status" value="1"/>
</dbReference>
<comment type="similarity">
    <text evidence="2 4">Belongs to the ATG13 family. Metazoan subfamily.</text>
</comment>
<gene>
    <name evidence="7" type="ORF">BEMITA_LOCUS6741</name>
</gene>
<evidence type="ECO:0000259" key="6">
    <source>
        <dbReference type="Pfam" id="PF10033"/>
    </source>
</evidence>
<dbReference type="KEGG" id="btab:109038021"/>
<accession>A0A9P0CF85</accession>
<comment type="subcellular location">
    <subcellularLocation>
        <location evidence="1">Preautophagosomal structure</location>
    </subcellularLocation>
</comment>
<dbReference type="Pfam" id="PF10033">
    <property type="entry name" value="ATG13"/>
    <property type="match status" value="1"/>
</dbReference>
<dbReference type="GO" id="GO:0000423">
    <property type="term" value="P:mitophagy"/>
    <property type="evidence" value="ECO:0007669"/>
    <property type="project" value="TreeGrafter"/>
</dbReference>
<feature type="compositionally biased region" description="Low complexity" evidence="5">
    <location>
        <begin position="301"/>
        <end position="318"/>
    </location>
</feature>
<evidence type="ECO:0000256" key="2">
    <source>
        <dbReference type="ARBA" id="ARBA00007341"/>
    </source>
</evidence>
<dbReference type="AlphaFoldDB" id="A0A9P0CF85"/>
<evidence type="ECO:0000256" key="3">
    <source>
        <dbReference type="ARBA" id="ARBA00023006"/>
    </source>
</evidence>
<dbReference type="Gene3D" id="3.30.900.10">
    <property type="entry name" value="HORMA domain"/>
    <property type="match status" value="1"/>
</dbReference>
<feature type="compositionally biased region" description="Polar residues" evidence="5">
    <location>
        <begin position="203"/>
        <end position="212"/>
    </location>
</feature>
<evidence type="ECO:0000256" key="1">
    <source>
        <dbReference type="ARBA" id="ARBA00004329"/>
    </source>
</evidence>
<sequence>MKVAAGELSTEERQNLDKFTKSLFLKSAQIIVQSRLGEKIHTKCNPQHASTDLFNLAIKDLPEVQSETKKALSVCGEVMSCSQLPFCVEISLRTVEGDTMTLETWCLGVLADQKDSTLRVTYTIYNRMGTLLKSLVSITRITPAYKLSRRQGPDSYVICYRMYLGEPQLHSLGEGYNQVKVGQLSTPIGTLQVSVSYRTKMTISPQPSSKDNSIMLKSDHFRPDNGPKNVRSQIDDLTSSLSETIKVGAFADSRKTSLAPSDANLVFPDVPFSSLLTSRYPTQQSPSSPTGDILSSILNQNSPVNRTSNTSSTPPASSVERKEDSDNGNITTTRCTSSSINEDFILVDLKTPFAGSNANSDLGLFYKECQTAPPLHGCCEEPTVAEQVGDLASQLKVFESNLQEYDNMLSSLCDSENGNE</sequence>
<evidence type="ECO:0000313" key="7">
    <source>
        <dbReference type="EMBL" id="CAH0769797.1"/>
    </source>
</evidence>
<evidence type="ECO:0000313" key="8">
    <source>
        <dbReference type="Proteomes" id="UP001152759"/>
    </source>
</evidence>
<organism evidence="7 8">
    <name type="scientific">Bemisia tabaci</name>
    <name type="common">Sweetpotato whitefly</name>
    <name type="synonym">Aleurodes tabaci</name>
    <dbReference type="NCBI Taxonomy" id="7038"/>
    <lineage>
        <taxon>Eukaryota</taxon>
        <taxon>Metazoa</taxon>
        <taxon>Ecdysozoa</taxon>
        <taxon>Arthropoda</taxon>
        <taxon>Hexapoda</taxon>
        <taxon>Insecta</taxon>
        <taxon>Pterygota</taxon>
        <taxon>Neoptera</taxon>
        <taxon>Paraneoptera</taxon>
        <taxon>Hemiptera</taxon>
        <taxon>Sternorrhyncha</taxon>
        <taxon>Aleyrodoidea</taxon>
        <taxon>Aleyrodidae</taxon>
        <taxon>Aleyrodinae</taxon>
        <taxon>Bemisia</taxon>
    </lineage>
</organism>
<dbReference type="Proteomes" id="UP001152759">
    <property type="component" value="Chromosome 3"/>
</dbReference>
<name>A0A9P0CF85_BEMTA</name>
<dbReference type="GO" id="GO:1990316">
    <property type="term" value="C:Atg1/ULK1 kinase complex"/>
    <property type="evidence" value="ECO:0007669"/>
    <property type="project" value="InterPro"/>
</dbReference>
<evidence type="ECO:0000256" key="4">
    <source>
        <dbReference type="RuleBase" id="RU361214"/>
    </source>
</evidence>
<dbReference type="GO" id="GO:0034497">
    <property type="term" value="P:protein localization to phagophore assembly site"/>
    <property type="evidence" value="ECO:0007669"/>
    <property type="project" value="TreeGrafter"/>
</dbReference>
<proteinExistence type="inferred from homology"/>
<feature type="region of interest" description="Disordered" evidence="5">
    <location>
        <begin position="278"/>
        <end position="334"/>
    </location>
</feature>
<feature type="compositionally biased region" description="Polar residues" evidence="5">
    <location>
        <begin position="278"/>
        <end position="290"/>
    </location>
</feature>
<dbReference type="GO" id="GO:0005829">
    <property type="term" value="C:cytosol"/>
    <property type="evidence" value="ECO:0007669"/>
    <property type="project" value="TreeGrafter"/>
</dbReference>
<reference evidence="7" key="1">
    <citation type="submission" date="2021-12" db="EMBL/GenBank/DDBJ databases">
        <authorList>
            <person name="King R."/>
        </authorList>
    </citation>
    <scope>NUCLEOTIDE SEQUENCE</scope>
</reference>
<keyword evidence="8" id="KW-1185">Reference proteome</keyword>
<dbReference type="GO" id="GO:0034727">
    <property type="term" value="P:piecemeal microautophagy of the nucleus"/>
    <property type="evidence" value="ECO:0007669"/>
    <property type="project" value="TreeGrafter"/>
</dbReference>
<dbReference type="InterPro" id="IPR018731">
    <property type="entry name" value="Atg13_N"/>
</dbReference>
<feature type="region of interest" description="Disordered" evidence="5">
    <location>
        <begin position="203"/>
        <end position="230"/>
    </location>
</feature>
<dbReference type="InterPro" id="IPR040182">
    <property type="entry name" value="ATG13"/>
</dbReference>
<dbReference type="InterPro" id="IPR036570">
    <property type="entry name" value="HORMA_dom_sf"/>
</dbReference>
<evidence type="ECO:0000256" key="5">
    <source>
        <dbReference type="SAM" id="MobiDB-lite"/>
    </source>
</evidence>
<protein>
    <recommendedName>
        <fullName evidence="4">Autophagy-related protein 13</fullName>
    </recommendedName>
</protein>
<dbReference type="PANTHER" id="PTHR13430:SF4">
    <property type="entry name" value="AUTOPHAGY-RELATED PROTEIN 13"/>
    <property type="match status" value="1"/>
</dbReference>
<dbReference type="GO" id="GO:0000407">
    <property type="term" value="C:phagophore assembly site"/>
    <property type="evidence" value="ECO:0007669"/>
    <property type="project" value="UniProtKB-SubCell"/>
</dbReference>
<feature type="domain" description="Autophagy-related protein 13 N-terminal" evidence="6">
    <location>
        <begin position="100"/>
        <end position="201"/>
    </location>
</feature>
<keyword evidence="3 4" id="KW-0072">Autophagy</keyword>